<feature type="transmembrane region" description="Helical" evidence="1">
    <location>
        <begin position="705"/>
        <end position="722"/>
    </location>
</feature>
<dbReference type="RefSeq" id="WP_246902783.1">
    <property type="nucleotide sequence ID" value="NZ_JALJRB010000002.1"/>
</dbReference>
<feature type="signal peptide" evidence="2">
    <location>
        <begin position="1"/>
        <end position="24"/>
    </location>
</feature>
<feature type="transmembrane region" description="Helical" evidence="1">
    <location>
        <begin position="1231"/>
        <end position="1256"/>
    </location>
</feature>
<feature type="transmembrane region" description="Helical" evidence="1">
    <location>
        <begin position="1165"/>
        <end position="1185"/>
    </location>
</feature>
<evidence type="ECO:0000313" key="4">
    <source>
        <dbReference type="Proteomes" id="UP001165427"/>
    </source>
</evidence>
<proteinExistence type="predicted"/>
<dbReference type="Proteomes" id="UP001165427">
    <property type="component" value="Unassembled WGS sequence"/>
</dbReference>
<comment type="caution">
    <text evidence="3">The sequence shown here is derived from an EMBL/GenBank/DDBJ whole genome shotgun (WGS) entry which is preliminary data.</text>
</comment>
<gene>
    <name evidence="3" type="ORF">MRX98_02630</name>
</gene>
<keyword evidence="4" id="KW-1185">Reference proteome</keyword>
<protein>
    <submittedName>
        <fullName evidence="3">Uncharacterized protein</fullName>
    </submittedName>
</protein>
<feature type="transmembrane region" description="Helical" evidence="1">
    <location>
        <begin position="541"/>
        <end position="560"/>
    </location>
</feature>
<keyword evidence="1" id="KW-1133">Transmembrane helix</keyword>
<evidence type="ECO:0000313" key="3">
    <source>
        <dbReference type="EMBL" id="MCJ8499456.1"/>
    </source>
</evidence>
<accession>A0AA41UJJ9</accession>
<reference evidence="3" key="1">
    <citation type="submission" date="2022-04" db="EMBL/GenBank/DDBJ databases">
        <title>Desulfatitalea alkaliphila sp. nov., a novel anaerobic sulfate-reducing bacterium isolated from terrestrial mud volcano, Taman Peninsula, Russia.</title>
        <authorList>
            <person name="Khomyakova M.A."/>
            <person name="Merkel A.Y."/>
            <person name="Slobodkin A.I."/>
        </authorList>
    </citation>
    <scope>NUCLEOTIDE SEQUENCE</scope>
    <source>
        <strain evidence="3">M08but</strain>
    </source>
</reference>
<feature type="transmembrane region" description="Helical" evidence="1">
    <location>
        <begin position="1191"/>
        <end position="1219"/>
    </location>
</feature>
<keyword evidence="2" id="KW-0732">Signal</keyword>
<feature type="transmembrane region" description="Helical" evidence="1">
    <location>
        <begin position="1300"/>
        <end position="1321"/>
    </location>
</feature>
<feature type="transmembrane region" description="Helical" evidence="1">
    <location>
        <begin position="473"/>
        <end position="495"/>
    </location>
</feature>
<keyword evidence="1" id="KW-0812">Transmembrane</keyword>
<feature type="transmembrane region" description="Helical" evidence="1">
    <location>
        <begin position="673"/>
        <end position="693"/>
    </location>
</feature>
<evidence type="ECO:0000256" key="1">
    <source>
        <dbReference type="SAM" id="Phobius"/>
    </source>
</evidence>
<name>A0AA41UJJ9_9BACT</name>
<evidence type="ECO:0000256" key="2">
    <source>
        <dbReference type="SAM" id="SignalP"/>
    </source>
</evidence>
<dbReference type="EMBL" id="JALJRB010000002">
    <property type="protein sequence ID" value="MCJ8499456.1"/>
    <property type="molecule type" value="Genomic_DNA"/>
</dbReference>
<sequence length="1354" mass="146876">MQKAIGVGLVLVLMILGQAGPAAATLPEGSLPPALSPWQSWVLHGHEEALCPGAYNDGQTVRCHWPSRLILDLSETGGRFEQRWRAFADGWAALPGNAGAWPESVVVNGRPTAVVGRNGAPVVRLSPGEHRIEGRFFWQRMPETLAVPPAAGLLALTVDGRPVATPLIDARHRLWLRGEGETPTQPGQGTLQVRVFRLLDDTIPMQVTSVLRLEAAGADREVVLDGALIPGTLPMALESSLPVHLDGDGRLTVQVRAGRWEVRVQARMPGPLERIAAGAAPFGEEIWSFRARHDLRLVEIEGVPAVAPEQTEMPSDWRRFPAYLVVAGTELRLRQIHRGDPDPPPDQLSLQRTLWLDFDGGGFTVQDVISGSVHRRWHMAMNPPQKLGRVAVAGEDQVITAQGPDGKQGVQLRHGRLSLTADARLPWSGGILPAVGWDHDFQSVAGVLHLPPGWRLLAAGGVDKVTSTWLQNWSLLDLFLVLIIALAVLKLRGGWQGLLALAAMALIYHEPAAPRLVWLHLLAVLALLPLLPAGWFRRLVALWGIGATVVLLVTVVPFAVDQVRWGLYPQLAPRDSVVRPLAGSGARRVEEAAVARTMMAREALPAKMAEDRRADLPAAPPAEKAAPKPYDPDALIPTGPGLPDWQWQSVALEWRGPVAKGQRLRLYLLSPTVNLVLCLARVLLLAGLVGLLVDWRAARSWLAPRAAGSALMVLACLAAAGLPGGTARAATTGYPPPELLEELRQRLLAPPDCLPHCADISRMELTAVGDDLQVLLKINAAARVAVPLPVAQRAWSPEQVLLNNAPIEGLARDEQGRLWALVPSGLNTLVLQGTTQGEMVIQLPLPLRPRSASYRVEGWRLEGIQPDGRVGATVQLSRLTDTSPPDSGRPAGGLPPFVQVTRHLRLGLTWEATTTIARLTPVGTPIVLTVPLIPGEAVVTEGIAVEEGQALIHMGPEQRALSYAGALEMGDTIALTAPRGVPWSETWVLDAAAVWECTFEGIAAVHHQDDGGQWQPRWQPWPGESVTIKVRRPPALPGQTRTIDSVRMVLSPGQRFSRGTLDLALRTHRGGQYTLTLPPDANLQQVTVNGQTLPVRQEGDQVTVPVQPDSRRVGVTWHALAPFATLFRAPAVDAGQAAVNAHISIEVPQNRWILLTGGPRWGPAVLFWSYLVVILLLAGVLGRVAPTPLRWWQWALLGLGLTQVPVFMALIIAGWLVVLGVRQRRAMPAHWLPFNAAQALLVLWTVAALAALFAAVKAGLLGDPAMQIVGNGSSATVLHWTRDHIDGPLPRPWVVSLPVWAYRLLMLAWSLWLALALLRWLKWGWQCINQDGLWRKVTLRRAGKEQPSAPGGDR</sequence>
<organism evidence="3 4">
    <name type="scientific">Desulfatitalea alkaliphila</name>
    <dbReference type="NCBI Taxonomy" id="2929485"/>
    <lineage>
        <taxon>Bacteria</taxon>
        <taxon>Pseudomonadati</taxon>
        <taxon>Thermodesulfobacteriota</taxon>
        <taxon>Desulfobacteria</taxon>
        <taxon>Desulfobacterales</taxon>
        <taxon>Desulfosarcinaceae</taxon>
        <taxon>Desulfatitalea</taxon>
    </lineage>
</organism>
<keyword evidence="1" id="KW-0472">Membrane</keyword>
<feature type="transmembrane region" description="Helical" evidence="1">
    <location>
        <begin position="516"/>
        <end position="535"/>
    </location>
</feature>
<feature type="chain" id="PRO_5041380984" evidence="2">
    <location>
        <begin position="25"/>
        <end position="1354"/>
    </location>
</feature>